<sequence>MRRYELSAFDVTKCNQFFKLTPAPVRTSDATKEYPSAAWILKLVVPAELLFPATSALSAPILTWPQKQHHQLQN</sequence>
<name>A0ABC8JKA2_ERUVS</name>
<dbReference type="Proteomes" id="UP001642260">
    <property type="component" value="Unassembled WGS sequence"/>
</dbReference>
<proteinExistence type="predicted"/>
<reference evidence="1 2" key="1">
    <citation type="submission" date="2022-03" db="EMBL/GenBank/DDBJ databases">
        <authorList>
            <person name="Macdonald S."/>
            <person name="Ahmed S."/>
            <person name="Newling K."/>
        </authorList>
    </citation>
    <scope>NUCLEOTIDE SEQUENCE [LARGE SCALE GENOMIC DNA]</scope>
</reference>
<dbReference type="AlphaFoldDB" id="A0ABC8JKA2"/>
<evidence type="ECO:0000313" key="1">
    <source>
        <dbReference type="EMBL" id="CAH8330108.1"/>
    </source>
</evidence>
<keyword evidence="2" id="KW-1185">Reference proteome</keyword>
<dbReference type="EMBL" id="CAKOAT010112155">
    <property type="protein sequence ID" value="CAH8330108.1"/>
    <property type="molecule type" value="Genomic_DNA"/>
</dbReference>
<protein>
    <submittedName>
        <fullName evidence="1">Uncharacterized protein</fullName>
    </submittedName>
</protein>
<organism evidence="1 2">
    <name type="scientific">Eruca vesicaria subsp. sativa</name>
    <name type="common">Garden rocket</name>
    <name type="synonym">Eruca sativa</name>
    <dbReference type="NCBI Taxonomy" id="29727"/>
    <lineage>
        <taxon>Eukaryota</taxon>
        <taxon>Viridiplantae</taxon>
        <taxon>Streptophyta</taxon>
        <taxon>Embryophyta</taxon>
        <taxon>Tracheophyta</taxon>
        <taxon>Spermatophyta</taxon>
        <taxon>Magnoliopsida</taxon>
        <taxon>eudicotyledons</taxon>
        <taxon>Gunneridae</taxon>
        <taxon>Pentapetalae</taxon>
        <taxon>rosids</taxon>
        <taxon>malvids</taxon>
        <taxon>Brassicales</taxon>
        <taxon>Brassicaceae</taxon>
        <taxon>Brassiceae</taxon>
        <taxon>Eruca</taxon>
    </lineage>
</organism>
<evidence type="ECO:0000313" key="2">
    <source>
        <dbReference type="Proteomes" id="UP001642260"/>
    </source>
</evidence>
<comment type="caution">
    <text evidence="1">The sequence shown here is derived from an EMBL/GenBank/DDBJ whole genome shotgun (WGS) entry which is preliminary data.</text>
</comment>
<gene>
    <name evidence="1" type="ORF">ERUC_LOCUS11788</name>
</gene>
<accession>A0ABC8JKA2</accession>